<feature type="chain" id="PRO_5045792768" evidence="2">
    <location>
        <begin position="25"/>
        <end position="209"/>
    </location>
</feature>
<name>A0ABR7EDS0_9FIRM</name>
<dbReference type="RefSeq" id="WP_186857456.1">
    <property type="nucleotide sequence ID" value="NZ_JACOON010000003.1"/>
</dbReference>
<accession>A0ABR7EDS0</accession>
<reference evidence="3 4" key="1">
    <citation type="submission" date="2020-08" db="EMBL/GenBank/DDBJ databases">
        <title>Genome public.</title>
        <authorList>
            <person name="Liu C."/>
            <person name="Sun Q."/>
        </authorList>
    </citation>
    <scope>NUCLEOTIDE SEQUENCE [LARGE SCALE GENOMIC DNA]</scope>
    <source>
        <strain evidence="3 4">NSJ-35</strain>
    </source>
</reference>
<proteinExistence type="predicted"/>
<feature type="region of interest" description="Disordered" evidence="1">
    <location>
        <begin position="76"/>
        <end position="131"/>
    </location>
</feature>
<feature type="compositionally biased region" description="Acidic residues" evidence="1">
    <location>
        <begin position="116"/>
        <end position="126"/>
    </location>
</feature>
<protein>
    <submittedName>
        <fullName evidence="3">Uncharacterized protein</fullName>
    </submittedName>
</protein>
<dbReference type="EMBL" id="JACOON010000003">
    <property type="protein sequence ID" value="MBC5647928.1"/>
    <property type="molecule type" value="Genomic_DNA"/>
</dbReference>
<comment type="caution">
    <text evidence="3">The sequence shown here is derived from an EMBL/GenBank/DDBJ whole genome shotgun (WGS) entry which is preliminary data.</text>
</comment>
<keyword evidence="4" id="KW-1185">Reference proteome</keyword>
<sequence>MKKILMVALSAILLLSLAACSVPAAPQGSSGALESSAPPASGDSPSEDTGGTSAQTVETLYGKVKSLVGNNLTLDLAKQPEDGGTSTVIPEGAEPDTVGGAAISSSKSVTVTDNGDAGESDGEGGGDGDGSVQYFTEDASGNIVQVNPEDMPKLELEYTGEVRELTIPAGLKIYDSIGKELKMSDLKEGNVLMVMQNEDGSIASLIVME</sequence>
<feature type="region of interest" description="Disordered" evidence="1">
    <location>
        <begin position="26"/>
        <end position="53"/>
    </location>
</feature>
<keyword evidence="2" id="KW-0732">Signal</keyword>
<organism evidence="3 4">
    <name type="scientific">Christensenella tenuis</name>
    <dbReference type="NCBI Taxonomy" id="2763033"/>
    <lineage>
        <taxon>Bacteria</taxon>
        <taxon>Bacillati</taxon>
        <taxon>Bacillota</taxon>
        <taxon>Clostridia</taxon>
        <taxon>Christensenellales</taxon>
        <taxon>Christensenellaceae</taxon>
        <taxon>Christensenella</taxon>
    </lineage>
</organism>
<feature type="signal peptide" evidence="2">
    <location>
        <begin position="1"/>
        <end position="24"/>
    </location>
</feature>
<gene>
    <name evidence="3" type="ORF">H8S18_06230</name>
</gene>
<feature type="compositionally biased region" description="Polar residues" evidence="1">
    <location>
        <begin position="103"/>
        <end position="113"/>
    </location>
</feature>
<evidence type="ECO:0000256" key="2">
    <source>
        <dbReference type="SAM" id="SignalP"/>
    </source>
</evidence>
<dbReference type="Proteomes" id="UP000606889">
    <property type="component" value="Unassembled WGS sequence"/>
</dbReference>
<feature type="compositionally biased region" description="Low complexity" evidence="1">
    <location>
        <begin position="34"/>
        <end position="48"/>
    </location>
</feature>
<evidence type="ECO:0000313" key="4">
    <source>
        <dbReference type="Proteomes" id="UP000606889"/>
    </source>
</evidence>
<dbReference type="PROSITE" id="PS51257">
    <property type="entry name" value="PROKAR_LIPOPROTEIN"/>
    <property type="match status" value="1"/>
</dbReference>
<evidence type="ECO:0000256" key="1">
    <source>
        <dbReference type="SAM" id="MobiDB-lite"/>
    </source>
</evidence>
<evidence type="ECO:0000313" key="3">
    <source>
        <dbReference type="EMBL" id="MBC5647928.1"/>
    </source>
</evidence>